<evidence type="ECO:0000313" key="2">
    <source>
        <dbReference type="EMBL" id="KAL2286267.1"/>
    </source>
</evidence>
<accession>A0ABR4EUZ0</accession>
<protein>
    <recommendedName>
        <fullName evidence="4">Caspase domain-containing protein</fullName>
    </recommendedName>
</protein>
<dbReference type="Gene3D" id="3.40.50.1460">
    <property type="match status" value="1"/>
</dbReference>
<name>A0ABR4EUZ0_9PEZI</name>
<evidence type="ECO:0008006" key="4">
    <source>
        <dbReference type="Google" id="ProtNLM"/>
    </source>
</evidence>
<proteinExistence type="predicted"/>
<evidence type="ECO:0000256" key="1">
    <source>
        <dbReference type="SAM" id="MobiDB-lite"/>
    </source>
</evidence>
<reference evidence="2 3" key="1">
    <citation type="submission" date="2024-03" db="EMBL/GenBank/DDBJ databases">
        <title>A high-quality draft genome sequence of Diaporthe vaccinii, a causative agent of upright dieback and viscid rot disease in cranberry plants.</title>
        <authorList>
            <person name="Sarrasin M."/>
            <person name="Lang B.F."/>
            <person name="Burger G."/>
        </authorList>
    </citation>
    <scope>NUCLEOTIDE SEQUENCE [LARGE SCALE GENOMIC DNA]</scope>
    <source>
        <strain evidence="2 3">IS7</strain>
    </source>
</reference>
<evidence type="ECO:0000313" key="3">
    <source>
        <dbReference type="Proteomes" id="UP001600888"/>
    </source>
</evidence>
<dbReference type="EMBL" id="JBAWTH010000025">
    <property type="protein sequence ID" value="KAL2286267.1"/>
    <property type="molecule type" value="Genomic_DNA"/>
</dbReference>
<sequence>MASGADNRPRQPRVSQKKEGRHYARVNVLLLTFYHHDQGDDLDDETEHVKEAFEMLNYTVSEEEIRMKHSLAELEVVLERFLPKEECKDTLFIIYYHGHGYLRPADDEFTIFSHNHPSSRDLQRQVTEFWDKIDNIFQENFRGSRSDAWEGYREEFGDLQDIAEIAWRDINRPIMASQCDTLVVLDCCNAGLASAMAQDGPDPEHNFRKELLGACTWGNETEDRMSQALCKVLSEIHQADGISTLVRKMNNILVRSFVANTRRTRDREQVVPQAVHYVLRRTAAERIILPRLRAPARRPLRRTHSAADIGDRRDTGDI</sequence>
<gene>
    <name evidence="2" type="ORF">FJTKL_07059</name>
</gene>
<feature type="compositionally biased region" description="Basic and acidic residues" evidence="1">
    <location>
        <begin position="309"/>
        <end position="318"/>
    </location>
</feature>
<feature type="region of interest" description="Disordered" evidence="1">
    <location>
        <begin position="299"/>
        <end position="318"/>
    </location>
</feature>
<dbReference type="Proteomes" id="UP001600888">
    <property type="component" value="Unassembled WGS sequence"/>
</dbReference>
<organism evidence="2 3">
    <name type="scientific">Diaporthe vaccinii</name>
    <dbReference type="NCBI Taxonomy" id="105482"/>
    <lineage>
        <taxon>Eukaryota</taxon>
        <taxon>Fungi</taxon>
        <taxon>Dikarya</taxon>
        <taxon>Ascomycota</taxon>
        <taxon>Pezizomycotina</taxon>
        <taxon>Sordariomycetes</taxon>
        <taxon>Sordariomycetidae</taxon>
        <taxon>Diaporthales</taxon>
        <taxon>Diaporthaceae</taxon>
        <taxon>Diaporthe</taxon>
        <taxon>Diaporthe eres species complex</taxon>
    </lineage>
</organism>
<comment type="caution">
    <text evidence="2">The sequence shown here is derived from an EMBL/GenBank/DDBJ whole genome shotgun (WGS) entry which is preliminary data.</text>
</comment>
<keyword evidence="3" id="KW-1185">Reference proteome</keyword>